<organism evidence="6 7">
    <name type="scientific">Plebeiibacterium sediminum</name>
    <dbReference type="NCBI Taxonomy" id="2992112"/>
    <lineage>
        <taxon>Bacteria</taxon>
        <taxon>Pseudomonadati</taxon>
        <taxon>Bacteroidota</taxon>
        <taxon>Bacteroidia</taxon>
        <taxon>Marinilabiliales</taxon>
        <taxon>Marinilabiliaceae</taxon>
        <taxon>Plebeiibacterium</taxon>
    </lineage>
</organism>
<keyword evidence="3 4" id="KW-0326">Glycosidase</keyword>
<dbReference type="RefSeq" id="WP_301190145.1">
    <property type="nucleotide sequence ID" value="NZ_JAPDPJ010000016.1"/>
</dbReference>
<keyword evidence="2 4" id="KW-0378">Hydrolase</keyword>
<dbReference type="PANTHER" id="PTHR31339">
    <property type="entry name" value="PECTIN LYASE-RELATED"/>
    <property type="match status" value="1"/>
</dbReference>
<evidence type="ECO:0000256" key="5">
    <source>
        <dbReference type="SAM" id="SignalP"/>
    </source>
</evidence>
<dbReference type="Proteomes" id="UP001209229">
    <property type="component" value="Unassembled WGS sequence"/>
</dbReference>
<dbReference type="PANTHER" id="PTHR31339:SF9">
    <property type="entry name" value="PLASMIN AND FIBRONECTIN-BINDING PROTEIN A"/>
    <property type="match status" value="1"/>
</dbReference>
<dbReference type="InterPro" id="IPR006626">
    <property type="entry name" value="PbH1"/>
</dbReference>
<accession>A0AAE3M4M8</accession>
<dbReference type="InterPro" id="IPR011050">
    <property type="entry name" value="Pectin_lyase_fold/virulence"/>
</dbReference>
<dbReference type="GO" id="GO:0004650">
    <property type="term" value="F:polygalacturonase activity"/>
    <property type="evidence" value="ECO:0007669"/>
    <property type="project" value="InterPro"/>
</dbReference>
<evidence type="ECO:0000256" key="4">
    <source>
        <dbReference type="RuleBase" id="RU361169"/>
    </source>
</evidence>
<comment type="caution">
    <text evidence="6">The sequence shown here is derived from an EMBL/GenBank/DDBJ whole genome shotgun (WGS) entry which is preliminary data.</text>
</comment>
<dbReference type="Pfam" id="PF00295">
    <property type="entry name" value="Glyco_hydro_28"/>
    <property type="match status" value="1"/>
</dbReference>
<feature type="chain" id="PRO_5042035831" evidence="5">
    <location>
        <begin position="26"/>
        <end position="549"/>
    </location>
</feature>
<sequence length="549" mass="61263">MKNLLKNIGLSLLLGLVISCNTSQNEDYKYAYLYKDLPFKMEKVNEPTIPEYTVDITEFGGKGNGEFKNTGAFAKAIKALESKGGGTLIIPQGVWLTGPIVLTSHLNLHLEKGALILFTRDYDDYPLVETIFEGLDTRRCQSPISGRNLKNIAITGEGYIDGSGDFWRPVKRQKVTESQWKKFLARGGVFKRDDYWFPSPKALKGDTISDMNVPRNLKTEEDWQSVKDFLRPVMISLIECENVLLQGVGFSNSPSWNIHPLMCKNIIIDNIKVRNPNFAQNGDGLDLESCENALVINSQFDVGDDGICIKSGKDEDGRKRGRPTKNVIVDNCIVYKGHGGFVVGSEMSGGVKNIKVSHCAFLGTDVGLRFKSKRGRGGVVENIYVSNVTMEGIVTDAVTFNLYYGGRSVSEELLMGDKKTKERELLPVTEETPCFRNIHFKDIISSNSRRSMYFNGLPEMKIDGIYLENINMTSRLGAEFCESKNITIENVKLTSEEEPVITIKNAENIKLSNISYPNNVKTALQIIGSDLSDVTGYEDSFPKDKIEIE</sequence>
<feature type="signal peptide" evidence="5">
    <location>
        <begin position="1"/>
        <end position="25"/>
    </location>
</feature>
<protein>
    <submittedName>
        <fullName evidence="6">Glycoside hydrolase family 28 protein</fullName>
    </submittedName>
</protein>
<evidence type="ECO:0000256" key="1">
    <source>
        <dbReference type="ARBA" id="ARBA00008834"/>
    </source>
</evidence>
<dbReference type="InterPro" id="IPR012334">
    <property type="entry name" value="Pectin_lyas_fold"/>
</dbReference>
<dbReference type="PROSITE" id="PS51257">
    <property type="entry name" value="PROKAR_LIPOPROTEIN"/>
    <property type="match status" value="1"/>
</dbReference>
<dbReference type="InterPro" id="IPR000743">
    <property type="entry name" value="Glyco_hydro_28"/>
</dbReference>
<dbReference type="EMBL" id="JAPDPJ010000016">
    <property type="protein sequence ID" value="MCW3786580.1"/>
    <property type="molecule type" value="Genomic_DNA"/>
</dbReference>
<evidence type="ECO:0000313" key="7">
    <source>
        <dbReference type="Proteomes" id="UP001209229"/>
    </source>
</evidence>
<dbReference type="Gene3D" id="2.160.20.10">
    <property type="entry name" value="Single-stranded right-handed beta-helix, Pectin lyase-like"/>
    <property type="match status" value="1"/>
</dbReference>
<gene>
    <name evidence="6" type="ORF">OM075_08885</name>
</gene>
<keyword evidence="5" id="KW-0732">Signal</keyword>
<name>A0AAE3M4M8_9BACT</name>
<evidence type="ECO:0000256" key="3">
    <source>
        <dbReference type="ARBA" id="ARBA00023295"/>
    </source>
</evidence>
<dbReference type="SMART" id="SM00710">
    <property type="entry name" value="PbH1"/>
    <property type="match status" value="6"/>
</dbReference>
<comment type="similarity">
    <text evidence="1 4">Belongs to the glycosyl hydrolase 28 family.</text>
</comment>
<evidence type="ECO:0000256" key="2">
    <source>
        <dbReference type="ARBA" id="ARBA00022801"/>
    </source>
</evidence>
<evidence type="ECO:0000313" key="6">
    <source>
        <dbReference type="EMBL" id="MCW3786580.1"/>
    </source>
</evidence>
<dbReference type="AlphaFoldDB" id="A0AAE3M4M8"/>
<dbReference type="SUPFAM" id="SSF51126">
    <property type="entry name" value="Pectin lyase-like"/>
    <property type="match status" value="1"/>
</dbReference>
<reference evidence="6" key="1">
    <citation type="submission" date="2022-10" db="EMBL/GenBank/DDBJ databases">
        <authorList>
            <person name="Yu W.X."/>
        </authorList>
    </citation>
    <scope>NUCLEOTIDE SEQUENCE</scope>
    <source>
        <strain evidence="6">AAT</strain>
    </source>
</reference>
<dbReference type="GO" id="GO:0005975">
    <property type="term" value="P:carbohydrate metabolic process"/>
    <property type="evidence" value="ECO:0007669"/>
    <property type="project" value="InterPro"/>
</dbReference>
<keyword evidence="7" id="KW-1185">Reference proteome</keyword>
<dbReference type="InterPro" id="IPR051801">
    <property type="entry name" value="GH28_Enzymes"/>
</dbReference>
<dbReference type="PROSITE" id="PS00502">
    <property type="entry name" value="POLYGALACTURONASE"/>
    <property type="match status" value="1"/>
</dbReference>
<proteinExistence type="inferred from homology"/>